<keyword evidence="3" id="KW-1185">Reference proteome</keyword>
<dbReference type="AlphaFoldDB" id="A0A480AU59"/>
<proteinExistence type="predicted"/>
<dbReference type="RefSeq" id="WP_137734656.1">
    <property type="nucleotide sequence ID" value="NZ_BJCL01000012.1"/>
</dbReference>
<protein>
    <submittedName>
        <fullName evidence="2">Uncharacterized protein</fullName>
    </submittedName>
</protein>
<organism evidence="2 3">
    <name type="scientific">Pseudaquabacterium pictum</name>
    <dbReference type="NCBI Taxonomy" id="2315236"/>
    <lineage>
        <taxon>Bacteria</taxon>
        <taxon>Pseudomonadati</taxon>
        <taxon>Pseudomonadota</taxon>
        <taxon>Betaproteobacteria</taxon>
        <taxon>Burkholderiales</taxon>
        <taxon>Sphaerotilaceae</taxon>
        <taxon>Pseudaquabacterium</taxon>
    </lineage>
</organism>
<feature type="compositionally biased region" description="Low complexity" evidence="1">
    <location>
        <begin position="1"/>
        <end position="19"/>
    </location>
</feature>
<accession>A0A480AU59</accession>
<evidence type="ECO:0000256" key="1">
    <source>
        <dbReference type="SAM" id="MobiDB-lite"/>
    </source>
</evidence>
<name>A0A480AU59_9BURK</name>
<sequence>MAKPKTGPTSPASTAATSGDVAKAAAKSKGGRPPNTARRGIRQQDEAIAAAVTTMWALGWPRRDACKAVAAAATGIWSSRDLSADGVEAIHERCSDAYGSGRAPKLGRIDLAWRRDRASRASVDHLPPVEMAAMLLVRQGLLPEPPPAEDGGFLGGDAPLTAGAHRDYLLSRIKVKKG</sequence>
<gene>
    <name evidence="2" type="ORF">AQPW35_40220</name>
</gene>
<dbReference type="EMBL" id="BJCL01000012">
    <property type="protein sequence ID" value="GCL64941.1"/>
    <property type="molecule type" value="Genomic_DNA"/>
</dbReference>
<feature type="region of interest" description="Disordered" evidence="1">
    <location>
        <begin position="1"/>
        <end position="43"/>
    </location>
</feature>
<reference evidence="3" key="1">
    <citation type="submission" date="2019-03" db="EMBL/GenBank/DDBJ databases">
        <title>Aquabacterium pictum sp.nov., the first bacteriochlorophyll a-containing freshwater bacterium in the genus Aquabacterium of the class Betaproteobacteria.</title>
        <authorList>
            <person name="Hirose S."/>
            <person name="Tank M."/>
            <person name="Hara E."/>
            <person name="Tamaki H."/>
            <person name="Takaichi S."/>
            <person name="Haruta S."/>
            <person name="Hanada S."/>
        </authorList>
    </citation>
    <scope>NUCLEOTIDE SEQUENCE [LARGE SCALE GENOMIC DNA]</scope>
    <source>
        <strain evidence="3">W35</strain>
    </source>
</reference>
<comment type="caution">
    <text evidence="2">The sequence shown here is derived from an EMBL/GenBank/DDBJ whole genome shotgun (WGS) entry which is preliminary data.</text>
</comment>
<dbReference type="Proteomes" id="UP000301751">
    <property type="component" value="Unassembled WGS sequence"/>
</dbReference>
<evidence type="ECO:0000313" key="3">
    <source>
        <dbReference type="Proteomes" id="UP000301751"/>
    </source>
</evidence>
<evidence type="ECO:0000313" key="2">
    <source>
        <dbReference type="EMBL" id="GCL64941.1"/>
    </source>
</evidence>